<protein>
    <submittedName>
        <fullName evidence="2">Uncharacterized protein</fullName>
    </submittedName>
</protein>
<feature type="region of interest" description="Disordered" evidence="1">
    <location>
        <begin position="24"/>
        <end position="166"/>
    </location>
</feature>
<evidence type="ECO:0000313" key="2">
    <source>
        <dbReference type="EMBL" id="CAF1077998.1"/>
    </source>
</evidence>
<gene>
    <name evidence="2" type="ORF">OXX778_LOCUS20053</name>
</gene>
<feature type="compositionally biased region" description="Polar residues" evidence="1">
    <location>
        <begin position="93"/>
        <end position="106"/>
    </location>
</feature>
<dbReference type="EMBL" id="CAJNOC010006436">
    <property type="protein sequence ID" value="CAF1077998.1"/>
    <property type="molecule type" value="Genomic_DNA"/>
</dbReference>
<feature type="compositionally biased region" description="Basic and acidic residues" evidence="1">
    <location>
        <begin position="129"/>
        <end position="142"/>
    </location>
</feature>
<feature type="compositionally biased region" description="Polar residues" evidence="1">
    <location>
        <begin position="24"/>
        <end position="38"/>
    </location>
</feature>
<comment type="caution">
    <text evidence="2">The sequence shown here is derived from an EMBL/GenBank/DDBJ whole genome shotgun (WGS) entry which is preliminary data.</text>
</comment>
<name>A0A814MHD1_9BILA</name>
<evidence type="ECO:0000313" key="3">
    <source>
        <dbReference type="Proteomes" id="UP000663879"/>
    </source>
</evidence>
<proteinExistence type="predicted"/>
<accession>A0A814MHD1</accession>
<dbReference type="AlphaFoldDB" id="A0A814MHD1"/>
<feature type="non-terminal residue" evidence="2">
    <location>
        <position position="1"/>
    </location>
</feature>
<feature type="compositionally biased region" description="Pro residues" evidence="1">
    <location>
        <begin position="43"/>
        <end position="52"/>
    </location>
</feature>
<evidence type="ECO:0000256" key="1">
    <source>
        <dbReference type="SAM" id="MobiDB-lite"/>
    </source>
</evidence>
<sequence>TVVINSSTLSRIDFTISKLSASNLQNSHQTTSVQSNQMYGPFNPHPSHPPIPSYSQTDQTNIPHCPETPRPNKRQLQNSDNTQKSKKFRNDSTESGNNLNSDSKNLNRPKPQQGKKTLKSFDSPNPELPNKDLLDEKKDDGFKVAGPKKPKEKKSTTDSYLKKSGQGQNIGFDACEHHSLTTLDCLQTQKANHMAHLDQSWSKVKVTKSK</sequence>
<organism evidence="2 3">
    <name type="scientific">Brachionus calyciflorus</name>
    <dbReference type="NCBI Taxonomy" id="104777"/>
    <lineage>
        <taxon>Eukaryota</taxon>
        <taxon>Metazoa</taxon>
        <taxon>Spiralia</taxon>
        <taxon>Gnathifera</taxon>
        <taxon>Rotifera</taxon>
        <taxon>Eurotatoria</taxon>
        <taxon>Monogononta</taxon>
        <taxon>Pseudotrocha</taxon>
        <taxon>Ploima</taxon>
        <taxon>Brachionidae</taxon>
        <taxon>Brachionus</taxon>
    </lineage>
</organism>
<keyword evidence="3" id="KW-1185">Reference proteome</keyword>
<reference evidence="2" key="1">
    <citation type="submission" date="2021-02" db="EMBL/GenBank/DDBJ databases">
        <authorList>
            <person name="Nowell W R."/>
        </authorList>
    </citation>
    <scope>NUCLEOTIDE SEQUENCE</scope>
    <source>
        <strain evidence="2">Ploen Becks lab</strain>
    </source>
</reference>
<dbReference type="Proteomes" id="UP000663879">
    <property type="component" value="Unassembled WGS sequence"/>
</dbReference>